<evidence type="ECO:0000313" key="1">
    <source>
        <dbReference type="EMBL" id="QDT07931.1"/>
    </source>
</evidence>
<protein>
    <submittedName>
        <fullName evidence="1">Uncharacterized protein</fullName>
    </submittedName>
</protein>
<dbReference type="EMBL" id="CP036525">
    <property type="protein sequence ID" value="QDT07931.1"/>
    <property type="molecule type" value="Genomic_DNA"/>
</dbReference>
<organism evidence="1 2">
    <name type="scientific">Rubripirellula lacrimiformis</name>
    <dbReference type="NCBI Taxonomy" id="1930273"/>
    <lineage>
        <taxon>Bacteria</taxon>
        <taxon>Pseudomonadati</taxon>
        <taxon>Planctomycetota</taxon>
        <taxon>Planctomycetia</taxon>
        <taxon>Pirellulales</taxon>
        <taxon>Pirellulaceae</taxon>
        <taxon>Rubripirellula</taxon>
    </lineage>
</organism>
<evidence type="ECO:0000313" key="2">
    <source>
        <dbReference type="Proteomes" id="UP000318538"/>
    </source>
</evidence>
<dbReference type="AlphaFoldDB" id="A0A517NLC8"/>
<reference evidence="1 2" key="1">
    <citation type="submission" date="2019-02" db="EMBL/GenBank/DDBJ databases">
        <title>Deep-cultivation of Planctomycetes and their phenomic and genomic characterization uncovers novel biology.</title>
        <authorList>
            <person name="Wiegand S."/>
            <person name="Jogler M."/>
            <person name="Boedeker C."/>
            <person name="Pinto D."/>
            <person name="Vollmers J."/>
            <person name="Rivas-Marin E."/>
            <person name="Kohn T."/>
            <person name="Peeters S.H."/>
            <person name="Heuer A."/>
            <person name="Rast P."/>
            <person name="Oberbeckmann S."/>
            <person name="Bunk B."/>
            <person name="Jeske O."/>
            <person name="Meyerdierks A."/>
            <person name="Storesund J.E."/>
            <person name="Kallscheuer N."/>
            <person name="Luecker S."/>
            <person name="Lage O.M."/>
            <person name="Pohl T."/>
            <person name="Merkel B.J."/>
            <person name="Hornburger P."/>
            <person name="Mueller R.-W."/>
            <person name="Bruemmer F."/>
            <person name="Labrenz M."/>
            <person name="Spormann A.M."/>
            <person name="Op den Camp H."/>
            <person name="Overmann J."/>
            <person name="Amann R."/>
            <person name="Jetten M.S.M."/>
            <person name="Mascher T."/>
            <person name="Medema M.H."/>
            <person name="Devos D.P."/>
            <person name="Kaster A.-K."/>
            <person name="Ovreas L."/>
            <person name="Rohde M."/>
            <person name="Galperin M.Y."/>
            <person name="Jogler C."/>
        </authorList>
    </citation>
    <scope>NUCLEOTIDE SEQUENCE [LARGE SCALE GENOMIC DNA]</scope>
    <source>
        <strain evidence="1 2">K22_7</strain>
    </source>
</reference>
<name>A0A517NLC8_9BACT</name>
<sequence>MNETNLNAVIQTIRIDGRSEDPISLEWVVITAEDL</sequence>
<accession>A0A517NLC8</accession>
<proteinExistence type="predicted"/>
<gene>
    <name evidence="1" type="ORF">K227x_63600</name>
</gene>
<dbReference type="KEGG" id="rlc:K227x_63600"/>
<dbReference type="Proteomes" id="UP000318538">
    <property type="component" value="Chromosome"/>
</dbReference>
<keyword evidence="2" id="KW-1185">Reference proteome</keyword>